<protein>
    <submittedName>
        <fullName evidence="1">Uncharacterized protein</fullName>
    </submittedName>
</protein>
<gene>
    <name evidence="1" type="ORF">U14_01264</name>
</gene>
<evidence type="ECO:0000313" key="1">
    <source>
        <dbReference type="EMBL" id="GAK50039.1"/>
    </source>
</evidence>
<dbReference type="EMBL" id="DF820455">
    <property type="protein sequence ID" value="GAK50039.1"/>
    <property type="molecule type" value="Genomic_DNA"/>
</dbReference>
<evidence type="ECO:0000313" key="2">
    <source>
        <dbReference type="Proteomes" id="UP000030700"/>
    </source>
</evidence>
<name>A0A0S6VS03_9BACT</name>
<keyword evidence="2" id="KW-1185">Reference proteome</keyword>
<dbReference type="AlphaFoldDB" id="A0A0S6VS03"/>
<reference evidence="1" key="1">
    <citation type="journal article" date="2015" name="PeerJ">
        <title>First genomic representation of candidate bacterial phylum KSB3 points to enhanced environmental sensing as a trigger of wastewater bulking.</title>
        <authorList>
            <person name="Sekiguchi Y."/>
            <person name="Ohashi A."/>
            <person name="Parks D.H."/>
            <person name="Yamauchi T."/>
            <person name="Tyson G.W."/>
            <person name="Hugenholtz P."/>
        </authorList>
    </citation>
    <scope>NUCLEOTIDE SEQUENCE [LARGE SCALE GENOMIC DNA]</scope>
</reference>
<dbReference type="Proteomes" id="UP000030700">
    <property type="component" value="Unassembled WGS sequence"/>
</dbReference>
<dbReference type="HOGENOM" id="CLU_2913086_0_0_0"/>
<accession>A0A0S6VS03</accession>
<sequence length="61" mass="6558">MSSRENPNVIWVKSFVPKEKNCATSAILSAVNAARGISIIVPVMCGISLKPNFSQTCLYTA</sequence>
<proteinExistence type="predicted"/>
<organism evidence="1">
    <name type="scientific">Candidatus Moduliflexus flocculans</name>
    <dbReference type="NCBI Taxonomy" id="1499966"/>
    <lineage>
        <taxon>Bacteria</taxon>
        <taxon>Candidatus Moduliflexota</taxon>
        <taxon>Candidatus Moduliflexia</taxon>
        <taxon>Candidatus Moduliflexales</taxon>
        <taxon>Candidatus Moduliflexaceae</taxon>
    </lineage>
</organism>